<gene>
    <name evidence="2" type="ORF">EDD38_7331</name>
</gene>
<feature type="signal peptide" evidence="1">
    <location>
        <begin position="1"/>
        <end position="27"/>
    </location>
</feature>
<evidence type="ECO:0000313" key="2">
    <source>
        <dbReference type="EMBL" id="RPE28021.1"/>
    </source>
</evidence>
<protein>
    <recommendedName>
        <fullName evidence="4">Lipoprotein LprG</fullName>
    </recommendedName>
</protein>
<organism evidence="2 3">
    <name type="scientific">Kitasatospora cineracea</name>
    <dbReference type="NCBI Taxonomy" id="88074"/>
    <lineage>
        <taxon>Bacteria</taxon>
        <taxon>Bacillati</taxon>
        <taxon>Actinomycetota</taxon>
        <taxon>Actinomycetes</taxon>
        <taxon>Kitasatosporales</taxon>
        <taxon>Streptomycetaceae</taxon>
        <taxon>Kitasatospora</taxon>
    </lineage>
</organism>
<dbReference type="EMBL" id="RKQG01000003">
    <property type="protein sequence ID" value="RPE28021.1"/>
    <property type="molecule type" value="Genomic_DNA"/>
</dbReference>
<comment type="caution">
    <text evidence="2">The sequence shown here is derived from an EMBL/GenBank/DDBJ whole genome shotgun (WGS) entry which is preliminary data.</text>
</comment>
<dbReference type="AlphaFoldDB" id="A0A3N4RBI9"/>
<keyword evidence="3" id="KW-1185">Reference proteome</keyword>
<name>A0A3N4RBI9_9ACTN</name>
<dbReference type="PROSITE" id="PS51257">
    <property type="entry name" value="PROKAR_LIPOPROTEIN"/>
    <property type="match status" value="1"/>
</dbReference>
<dbReference type="Proteomes" id="UP000266906">
    <property type="component" value="Unassembled WGS sequence"/>
</dbReference>
<accession>A0A3N4RBI9</accession>
<reference evidence="2 3" key="1">
    <citation type="submission" date="2018-11" db="EMBL/GenBank/DDBJ databases">
        <title>Sequencing the genomes of 1000 actinobacteria strains.</title>
        <authorList>
            <person name="Klenk H.-P."/>
        </authorList>
    </citation>
    <scope>NUCLEOTIDE SEQUENCE [LARGE SCALE GENOMIC DNA]</scope>
    <source>
        <strain evidence="2 3">DSM 44781</strain>
    </source>
</reference>
<feature type="chain" id="PRO_5038427452" description="Lipoprotein LprG" evidence="1">
    <location>
        <begin position="28"/>
        <end position="241"/>
    </location>
</feature>
<keyword evidence="1" id="KW-0732">Signal</keyword>
<proteinExistence type="predicted"/>
<sequence length="241" mass="25507">MSAFRNWAVTVLAATALVGCSSSSPSGQPTPAFPSDQGATQEAAALLALMDTAQVPFSATLSERITDSNSDAKINGAVNVADIQTGELSVIGLDGGVVTTVYLTLTRNASYHRTGEGPWTRTERAAEPLVADHRPLVRALLGNNPASYRGMEKLRTRRGGQAYRLSGRLPVAELREAVSTRNLQRLAEHHIADCGTDLLVNTDGRLSELTVDCAGDGYQLTSTLDLSEFGPVTEPEAPTGQ</sequence>
<dbReference type="Gene3D" id="2.50.20.20">
    <property type="match status" value="1"/>
</dbReference>
<evidence type="ECO:0000256" key="1">
    <source>
        <dbReference type="SAM" id="SignalP"/>
    </source>
</evidence>
<evidence type="ECO:0000313" key="3">
    <source>
        <dbReference type="Proteomes" id="UP000266906"/>
    </source>
</evidence>
<evidence type="ECO:0008006" key="4">
    <source>
        <dbReference type="Google" id="ProtNLM"/>
    </source>
</evidence>